<keyword evidence="2" id="KW-1185">Reference proteome</keyword>
<dbReference type="OrthoDB" id="6159292at2759"/>
<proteinExistence type="predicted"/>
<accession>A0A6J8ETU1</accession>
<dbReference type="PANTHER" id="PTHR46704:SF9">
    <property type="entry name" value="BHLH DOMAIN-CONTAINING PROTEIN"/>
    <property type="match status" value="1"/>
</dbReference>
<evidence type="ECO:0000313" key="2">
    <source>
        <dbReference type="Proteomes" id="UP000507470"/>
    </source>
</evidence>
<gene>
    <name evidence="1" type="ORF">MCOR_54604</name>
</gene>
<organism evidence="1 2">
    <name type="scientific">Mytilus coruscus</name>
    <name type="common">Sea mussel</name>
    <dbReference type="NCBI Taxonomy" id="42192"/>
    <lineage>
        <taxon>Eukaryota</taxon>
        <taxon>Metazoa</taxon>
        <taxon>Spiralia</taxon>
        <taxon>Lophotrochozoa</taxon>
        <taxon>Mollusca</taxon>
        <taxon>Bivalvia</taxon>
        <taxon>Autobranchia</taxon>
        <taxon>Pteriomorphia</taxon>
        <taxon>Mytilida</taxon>
        <taxon>Mytiloidea</taxon>
        <taxon>Mytilidae</taxon>
        <taxon>Mytilinae</taxon>
        <taxon>Mytilus</taxon>
    </lineage>
</organism>
<protein>
    <submittedName>
        <fullName evidence="1">Uncharacterized protein</fullName>
    </submittedName>
</protein>
<dbReference type="AlphaFoldDB" id="A0A6J8ETU1"/>
<dbReference type="EMBL" id="CACVKT020009642">
    <property type="protein sequence ID" value="CAC5422561.1"/>
    <property type="molecule type" value="Genomic_DNA"/>
</dbReference>
<dbReference type="Proteomes" id="UP000507470">
    <property type="component" value="Unassembled WGS sequence"/>
</dbReference>
<name>A0A6J8ETU1_MYTCO</name>
<reference evidence="1 2" key="1">
    <citation type="submission" date="2020-06" db="EMBL/GenBank/DDBJ databases">
        <authorList>
            <person name="Li R."/>
            <person name="Bekaert M."/>
        </authorList>
    </citation>
    <scope>NUCLEOTIDE SEQUENCE [LARGE SCALE GENOMIC DNA]</scope>
    <source>
        <strain evidence="2">wild</strain>
    </source>
</reference>
<dbReference type="PANTHER" id="PTHR46704">
    <property type="entry name" value="CXC DOMAIN-CONTAINING PROTEIN-RELATED"/>
    <property type="match status" value="1"/>
</dbReference>
<sequence>MQNLPNTHPDAHVYLSSGGFCVQRSSHGFSRSPVDQTIKQTLNRDTKTRGGIVGFSLNKGSVKCWLLNAHERASISSKCRYLAGMVNPEISAQKELGKTRMKQDETDVLKLVQTMQSWTNPFETSEQLSGLSTGTVASSEVMCDLLNTYEKGKLASENFITERLIQKSTNIFKPIKRQSLLTFSTKEINGKQLMADKNNNTLKADRNIFGRLLVIAQTRQLDMREVLQFELGPFPWSLANVDVTPVKTNKSVLAGLLEKDVEQMQAIPEESMWIFDGMAVIQSITRITSTFSDLAIVVLKTILLVSKRAPRIDFVTDQYPTISIKN</sequence>
<evidence type="ECO:0000313" key="1">
    <source>
        <dbReference type="EMBL" id="CAC5422561.1"/>
    </source>
</evidence>